<dbReference type="Gene3D" id="2.130.10.10">
    <property type="entry name" value="YVTN repeat-like/Quinoprotein amine dehydrogenase"/>
    <property type="match status" value="2"/>
</dbReference>
<dbReference type="Pfam" id="PF00400">
    <property type="entry name" value="WD40"/>
    <property type="match status" value="4"/>
</dbReference>
<dbReference type="InterPro" id="IPR001680">
    <property type="entry name" value="WD40_rpt"/>
</dbReference>
<name>A0A8H7QVQ2_9FUNG</name>
<protein>
    <recommendedName>
        <fullName evidence="6">WD40 repeat-like protein</fullName>
    </recommendedName>
</protein>
<keyword evidence="1 3" id="KW-0853">WD repeat</keyword>
<evidence type="ECO:0000256" key="3">
    <source>
        <dbReference type="PROSITE-ProRule" id="PRU00221"/>
    </source>
</evidence>
<keyword evidence="2" id="KW-0677">Repeat</keyword>
<dbReference type="PROSITE" id="PS50082">
    <property type="entry name" value="WD_REPEATS_2"/>
    <property type="match status" value="2"/>
</dbReference>
<dbReference type="PANTHER" id="PTHR45296:SF1">
    <property type="entry name" value="TRANSDUCIN_WD40 REPEAT-LIKE SUPERFAMILY PROTEIN"/>
    <property type="match status" value="1"/>
</dbReference>
<reference evidence="4" key="1">
    <citation type="submission" date="2020-12" db="EMBL/GenBank/DDBJ databases">
        <title>Metabolic potential, ecology and presence of endohyphal bacteria is reflected in genomic diversity of Mucoromycotina.</title>
        <authorList>
            <person name="Muszewska A."/>
            <person name="Okrasinska A."/>
            <person name="Steczkiewicz K."/>
            <person name="Drgas O."/>
            <person name="Orlowska M."/>
            <person name="Perlinska-Lenart U."/>
            <person name="Aleksandrzak-Piekarczyk T."/>
            <person name="Szatraj K."/>
            <person name="Zielenkiewicz U."/>
            <person name="Pilsyk S."/>
            <person name="Malc E."/>
            <person name="Mieczkowski P."/>
            <person name="Kruszewska J.S."/>
            <person name="Biernat P."/>
            <person name="Pawlowska J."/>
        </authorList>
    </citation>
    <scope>NUCLEOTIDE SEQUENCE</scope>
    <source>
        <strain evidence="4">WA0000017839</strain>
    </source>
</reference>
<dbReference type="EMBL" id="JAEPRD010000093">
    <property type="protein sequence ID" value="KAG2199664.1"/>
    <property type="molecule type" value="Genomic_DNA"/>
</dbReference>
<evidence type="ECO:0008006" key="6">
    <source>
        <dbReference type="Google" id="ProtNLM"/>
    </source>
</evidence>
<dbReference type="InterPro" id="IPR036322">
    <property type="entry name" value="WD40_repeat_dom_sf"/>
</dbReference>
<evidence type="ECO:0000313" key="5">
    <source>
        <dbReference type="Proteomes" id="UP000603453"/>
    </source>
</evidence>
<gene>
    <name evidence="4" type="ORF">INT47_005189</name>
</gene>
<dbReference type="InterPro" id="IPR019775">
    <property type="entry name" value="WD40_repeat_CS"/>
</dbReference>
<dbReference type="OrthoDB" id="2161379at2759"/>
<comment type="caution">
    <text evidence="4">The sequence shown here is derived from an EMBL/GenBank/DDBJ whole genome shotgun (WGS) entry which is preliminary data.</text>
</comment>
<dbReference type="PROSITE" id="PS00678">
    <property type="entry name" value="WD_REPEATS_1"/>
    <property type="match status" value="1"/>
</dbReference>
<evidence type="ECO:0000256" key="1">
    <source>
        <dbReference type="ARBA" id="ARBA00022574"/>
    </source>
</evidence>
<feature type="repeat" description="WD" evidence="3">
    <location>
        <begin position="12"/>
        <end position="57"/>
    </location>
</feature>
<dbReference type="SUPFAM" id="SSF50978">
    <property type="entry name" value="WD40 repeat-like"/>
    <property type="match status" value="1"/>
</dbReference>
<sequence length="340" mass="37482">MSIKSITPLFDLKGHEASVLAVEYAKTSLLGEHILASGSEDNTCRLWDIRSQQAVRKISLSEPVTSIKFGKKSGSSSLYLSSGTKVHTFDLRSEGASFAQPIQTYEFSNDEINSIDVNENNKYLATADDDGVVNVIDLGSHKIHKKSSKKHNNICMSVSFRAKKSWEVWSGGMDSKLYEWDFSRGLPTNIYDMNSKEPTTAQMFNPPFVYKVATSPDGEWIAASLGDSTIQLLSPPNKKQKRFELKEIRLSDGHNSMVNCLSFLTGTKNELNLISGAANGRVAIWNPSSKTPIQQMYKLDDAIGKVNDLEAYMFGDHVQIAVAGTGESGDLGALKVYHLQ</sequence>
<dbReference type="InterPro" id="IPR015943">
    <property type="entry name" value="WD40/YVTN_repeat-like_dom_sf"/>
</dbReference>
<dbReference type="PANTHER" id="PTHR45296">
    <property type="entry name" value="TRANSDUCIN/WD40 REPEAT-LIKE SUPERFAMILY PROTEIN"/>
    <property type="match status" value="1"/>
</dbReference>
<evidence type="ECO:0000313" key="4">
    <source>
        <dbReference type="EMBL" id="KAG2199664.1"/>
    </source>
</evidence>
<keyword evidence="5" id="KW-1185">Reference proteome</keyword>
<proteinExistence type="predicted"/>
<evidence type="ECO:0000256" key="2">
    <source>
        <dbReference type="ARBA" id="ARBA00022737"/>
    </source>
</evidence>
<dbReference type="SMART" id="SM00320">
    <property type="entry name" value="WD40"/>
    <property type="match status" value="5"/>
</dbReference>
<dbReference type="PROSITE" id="PS50294">
    <property type="entry name" value="WD_REPEATS_REGION"/>
    <property type="match status" value="1"/>
</dbReference>
<feature type="repeat" description="WD" evidence="3">
    <location>
        <begin position="251"/>
        <end position="295"/>
    </location>
</feature>
<accession>A0A8H7QVQ2</accession>
<dbReference type="Proteomes" id="UP000603453">
    <property type="component" value="Unassembled WGS sequence"/>
</dbReference>
<dbReference type="AlphaFoldDB" id="A0A8H7QVQ2"/>
<organism evidence="4 5">
    <name type="scientific">Mucor saturninus</name>
    <dbReference type="NCBI Taxonomy" id="64648"/>
    <lineage>
        <taxon>Eukaryota</taxon>
        <taxon>Fungi</taxon>
        <taxon>Fungi incertae sedis</taxon>
        <taxon>Mucoromycota</taxon>
        <taxon>Mucoromycotina</taxon>
        <taxon>Mucoromycetes</taxon>
        <taxon>Mucorales</taxon>
        <taxon>Mucorineae</taxon>
        <taxon>Mucoraceae</taxon>
        <taxon>Mucor</taxon>
    </lineage>
</organism>